<dbReference type="OrthoDB" id="9997422at2759"/>
<proteinExistence type="predicted"/>
<feature type="domain" description="PLD phosphodiesterase" evidence="2">
    <location>
        <begin position="538"/>
        <end position="565"/>
    </location>
</feature>
<dbReference type="Proteomes" id="UP000557566">
    <property type="component" value="Unassembled WGS sequence"/>
</dbReference>
<dbReference type="PANTHER" id="PTHR21248">
    <property type="entry name" value="CARDIOLIPIN SYNTHASE"/>
    <property type="match status" value="1"/>
</dbReference>
<evidence type="ECO:0000313" key="4">
    <source>
        <dbReference type="Proteomes" id="UP000557566"/>
    </source>
</evidence>
<dbReference type="EMBL" id="JAAVMX010000001">
    <property type="protein sequence ID" value="KAF4513157.1"/>
    <property type="molecule type" value="Genomic_DNA"/>
</dbReference>
<keyword evidence="4" id="KW-1185">Reference proteome</keyword>
<feature type="domain" description="PLD phosphodiesterase" evidence="2">
    <location>
        <begin position="227"/>
        <end position="254"/>
    </location>
</feature>
<dbReference type="AlphaFoldDB" id="A0A8H4PZ98"/>
<protein>
    <recommendedName>
        <fullName evidence="2">PLD phosphodiesterase domain-containing protein</fullName>
    </recommendedName>
</protein>
<evidence type="ECO:0000313" key="3">
    <source>
        <dbReference type="EMBL" id="KAF4513157.1"/>
    </source>
</evidence>
<dbReference type="Gene3D" id="3.30.870.10">
    <property type="entry name" value="Endonuclease Chain A"/>
    <property type="match status" value="2"/>
</dbReference>
<dbReference type="GO" id="GO:0030572">
    <property type="term" value="F:phosphatidyltransferase activity"/>
    <property type="evidence" value="ECO:0007669"/>
    <property type="project" value="UniProtKB-ARBA"/>
</dbReference>
<evidence type="ECO:0000259" key="2">
    <source>
        <dbReference type="PROSITE" id="PS50035"/>
    </source>
</evidence>
<dbReference type="InterPro" id="IPR025202">
    <property type="entry name" value="PLD-like_dom"/>
</dbReference>
<name>A0A8H4PZ98_9HYPO</name>
<gene>
    <name evidence="3" type="ORF">G6O67_000464</name>
</gene>
<feature type="region of interest" description="Disordered" evidence="1">
    <location>
        <begin position="42"/>
        <end position="61"/>
    </location>
</feature>
<accession>A0A8H4PZ98</accession>
<dbReference type="InterPro" id="IPR001736">
    <property type="entry name" value="PLipase_D/transphosphatidylase"/>
</dbReference>
<dbReference type="GO" id="GO:0032049">
    <property type="term" value="P:cardiolipin biosynthetic process"/>
    <property type="evidence" value="ECO:0007669"/>
    <property type="project" value="UniProtKB-ARBA"/>
</dbReference>
<feature type="compositionally biased region" description="Basic and acidic residues" evidence="1">
    <location>
        <begin position="306"/>
        <end position="317"/>
    </location>
</feature>
<feature type="region of interest" description="Disordered" evidence="1">
    <location>
        <begin position="286"/>
        <end position="350"/>
    </location>
</feature>
<reference evidence="3 4" key="1">
    <citation type="journal article" date="2020" name="Genome Biol. Evol.">
        <title>A new high-quality draft genome assembly of the Chinese cordyceps Ophiocordyceps sinensis.</title>
        <authorList>
            <person name="Shu R."/>
            <person name="Zhang J."/>
            <person name="Meng Q."/>
            <person name="Zhang H."/>
            <person name="Zhou G."/>
            <person name="Li M."/>
            <person name="Wu P."/>
            <person name="Zhao Y."/>
            <person name="Chen C."/>
            <person name="Qin Q."/>
        </authorList>
    </citation>
    <scope>NUCLEOTIDE SEQUENCE [LARGE SCALE GENOMIC DNA]</scope>
    <source>
        <strain evidence="3 4">IOZ07</strain>
    </source>
</reference>
<evidence type="ECO:0000256" key="1">
    <source>
        <dbReference type="SAM" id="MobiDB-lite"/>
    </source>
</evidence>
<dbReference type="PROSITE" id="PS50035">
    <property type="entry name" value="PLD"/>
    <property type="match status" value="2"/>
</dbReference>
<dbReference type="CDD" id="cd00138">
    <property type="entry name" value="PLDc_SF"/>
    <property type="match status" value="1"/>
</dbReference>
<sequence length="644" mass="69761">MVSDYVVNLCQATDTVSSVLATKPDEAPGEIVKRLYGNLPRDVNQAPRPSSQALETASRCGNWGPTSPSPLFLQAFADALECLDADPLSAMVSPPLMGSHGTMPLTVIAPLGDVARHCSNLIARAQTEVVLITCEWSPSVAQRLISNALVELSRRAGERRQRVVVKIMYDKAAPANVLDPYQQVKPARGMPRSLVQPAGYTSTSIQLPAPHHVPHIDLQVVSFHRLVLGTLHAKFCVVDRKMALVMSNNIEDNCNMEMMTHVQGPIVDSIYDTALITWNKTLSPSLPLPSHAATEAEGAPMPAGHEPVHVDGLDPVHVDSGQGQDDDQVAPHGHAQSGLAEHTPDDAHYDSDLAGEMVRMQSCYSTKPQETRLQAANRQLNLAAPKPVPPSGPDIADGAEMIPYLSTATAQPIPMALVSRPPYGPVDSSNGHVPQNEAWLSLIRHAQRDIFIQTPNLNAAPLLPALAAALKRGVEVTYYVCFGYNDAGEMMPGQGGTNEQAAKALVDSLAPNGPERRLLRIYNYVAKDQDHPIHQSLKSRACHIKLLIVDNAVGIQGSGNQDTQSWFHSQEMNVMIDSPEVCEKWRRGVDRNQNTKTFGRVSDDGVWRDEHGKHGDGYLGNPTGVGKLVKAARGMLRMKGMGGF</sequence>
<dbReference type="Pfam" id="PF13091">
    <property type="entry name" value="PLDc_2"/>
    <property type="match status" value="1"/>
</dbReference>
<organism evidence="3 4">
    <name type="scientific">Ophiocordyceps sinensis</name>
    <dbReference type="NCBI Taxonomy" id="72228"/>
    <lineage>
        <taxon>Eukaryota</taxon>
        <taxon>Fungi</taxon>
        <taxon>Dikarya</taxon>
        <taxon>Ascomycota</taxon>
        <taxon>Pezizomycotina</taxon>
        <taxon>Sordariomycetes</taxon>
        <taxon>Hypocreomycetidae</taxon>
        <taxon>Hypocreales</taxon>
        <taxon>Ophiocordycipitaceae</taxon>
        <taxon>Ophiocordyceps</taxon>
    </lineage>
</organism>
<dbReference type="PANTHER" id="PTHR21248:SF11">
    <property type="entry name" value="PLD PHOSPHODIESTERASE DOMAIN-CONTAINING PROTEIN"/>
    <property type="match status" value="1"/>
</dbReference>
<comment type="caution">
    <text evidence="3">The sequence shown here is derived from an EMBL/GenBank/DDBJ whole genome shotgun (WGS) entry which is preliminary data.</text>
</comment>
<dbReference type="SUPFAM" id="SSF56024">
    <property type="entry name" value="Phospholipase D/nuclease"/>
    <property type="match status" value="2"/>
</dbReference>